<evidence type="ECO:0000256" key="1">
    <source>
        <dbReference type="ARBA" id="ARBA00004141"/>
    </source>
</evidence>
<evidence type="ECO:0000256" key="6">
    <source>
        <dbReference type="ARBA" id="ARBA00023136"/>
    </source>
</evidence>
<feature type="transmembrane region" description="Helical" evidence="7">
    <location>
        <begin position="12"/>
        <end position="38"/>
    </location>
</feature>
<dbReference type="Proteomes" id="UP000005104">
    <property type="component" value="Chromosome"/>
</dbReference>
<dbReference type="PANTHER" id="PTHR42810:SF2">
    <property type="entry name" value="PURINE PERMEASE C1399.01C-RELATED"/>
    <property type="match status" value="1"/>
</dbReference>
<dbReference type="NCBIfam" id="NF037981">
    <property type="entry name" value="NCS2_1"/>
    <property type="match status" value="1"/>
</dbReference>
<evidence type="ECO:0000313" key="9">
    <source>
        <dbReference type="Proteomes" id="UP000005104"/>
    </source>
</evidence>
<evidence type="ECO:0000256" key="5">
    <source>
        <dbReference type="ARBA" id="ARBA00022989"/>
    </source>
</evidence>
<dbReference type="Pfam" id="PF00860">
    <property type="entry name" value="Xan_ur_permease"/>
    <property type="match status" value="1"/>
</dbReference>
<comment type="subcellular location">
    <subcellularLocation>
        <location evidence="1">Membrane</location>
        <topology evidence="1">Multi-pass membrane protein</topology>
    </subcellularLocation>
</comment>
<sequence length="425" mass="45515">MKFKYALNEIPPLGHLLLFGVQWLAILAPIILIMGTAVTSLHPNGLGQQVVYIQRLFFVVAVALFSQVIWGHRLPIIIGPATVFLVGMAAGGKSNLEAVYTSIFLGGLLLTAISITGLFAHLKKLFTSTVVAVILILVALTLTPMILNLITTPTPQADSFANLCFSLVMVLSMFIAANNIRGLWKSTLIFWAILGGSLAYYLIFPQSSLPTYDLPTVAAFWQGLHPSFVFDSGVFLSFLICFLALSVNDLGSIQSVDELIKPDNMERRITRGVTVTGLINVLSGFLGVIGSVNFSFSSGVIIASGAASRYTLIPTSIGLLALSFLPKTIAVLGSIPSVVIGSSMVYLMCSQIAGGLQVALSQNYRFEKGLTIGLPMILGVLISYLPPAVLNTFPSILKPVLGNGFVVGVIVVLIMEHIVFRKHSS</sequence>
<dbReference type="STRING" id="768710.DesyoDRAFT_0703"/>
<keyword evidence="9" id="KW-1185">Reference proteome</keyword>
<reference evidence="8 9" key="1">
    <citation type="submission" date="2011-11" db="EMBL/GenBank/DDBJ databases">
        <title>The Noncontiguous Finished genome of Desulfosporosinus youngiae DSM 17734.</title>
        <authorList>
            <consortium name="US DOE Joint Genome Institute (JGI-PGF)"/>
            <person name="Lucas S."/>
            <person name="Han J."/>
            <person name="Lapidus A."/>
            <person name="Cheng J.-F."/>
            <person name="Goodwin L."/>
            <person name="Pitluck S."/>
            <person name="Peters L."/>
            <person name="Ovchinnikova G."/>
            <person name="Lu M."/>
            <person name="Land M.L."/>
            <person name="Hauser L."/>
            <person name="Pester M."/>
            <person name="Spring S."/>
            <person name="Ollivier B."/>
            <person name="Rattei T."/>
            <person name="Klenk H.-P."/>
            <person name="Wagner M."/>
            <person name="Loy A."/>
            <person name="Woyke T.J."/>
        </authorList>
    </citation>
    <scope>NUCLEOTIDE SEQUENCE [LARGE SCALE GENOMIC DNA]</scope>
    <source>
        <strain evidence="8 9">DSM 17734</strain>
    </source>
</reference>
<evidence type="ECO:0000256" key="7">
    <source>
        <dbReference type="SAM" id="Phobius"/>
    </source>
</evidence>
<name>H5XSC8_9FIRM</name>
<dbReference type="HOGENOM" id="CLU_641936_0_0_9"/>
<dbReference type="InterPro" id="IPR006043">
    <property type="entry name" value="NCS2"/>
</dbReference>
<feature type="transmembrane region" description="Helical" evidence="7">
    <location>
        <begin position="98"/>
        <end position="119"/>
    </location>
</feature>
<gene>
    <name evidence="8" type="ORF">DesyoDRAFT_0703</name>
</gene>
<dbReference type="AlphaFoldDB" id="H5XSC8"/>
<dbReference type="EMBL" id="CM001441">
    <property type="protein sequence ID" value="EHQ87880.1"/>
    <property type="molecule type" value="Genomic_DNA"/>
</dbReference>
<dbReference type="GO" id="GO:0005886">
    <property type="term" value="C:plasma membrane"/>
    <property type="evidence" value="ECO:0007669"/>
    <property type="project" value="TreeGrafter"/>
</dbReference>
<dbReference type="PANTHER" id="PTHR42810">
    <property type="entry name" value="PURINE PERMEASE C1399.01C-RELATED"/>
    <property type="match status" value="1"/>
</dbReference>
<feature type="transmembrane region" description="Helical" evidence="7">
    <location>
        <begin position="159"/>
        <end position="176"/>
    </location>
</feature>
<evidence type="ECO:0000256" key="3">
    <source>
        <dbReference type="ARBA" id="ARBA00022448"/>
    </source>
</evidence>
<evidence type="ECO:0000256" key="2">
    <source>
        <dbReference type="ARBA" id="ARBA00008821"/>
    </source>
</evidence>
<feature type="transmembrane region" description="Helical" evidence="7">
    <location>
        <begin position="126"/>
        <end position="147"/>
    </location>
</feature>
<feature type="transmembrane region" description="Helical" evidence="7">
    <location>
        <begin position="370"/>
        <end position="389"/>
    </location>
</feature>
<proteinExistence type="inferred from homology"/>
<organism evidence="8 9">
    <name type="scientific">Desulfosporosinus youngiae DSM 17734</name>
    <dbReference type="NCBI Taxonomy" id="768710"/>
    <lineage>
        <taxon>Bacteria</taxon>
        <taxon>Bacillati</taxon>
        <taxon>Bacillota</taxon>
        <taxon>Clostridia</taxon>
        <taxon>Eubacteriales</taxon>
        <taxon>Desulfitobacteriaceae</taxon>
        <taxon>Desulfosporosinus</taxon>
    </lineage>
</organism>
<keyword evidence="5 7" id="KW-1133">Transmembrane helix</keyword>
<feature type="transmembrane region" description="Helical" evidence="7">
    <location>
        <begin position="401"/>
        <end position="420"/>
    </location>
</feature>
<feature type="transmembrane region" description="Helical" evidence="7">
    <location>
        <begin position="188"/>
        <end position="204"/>
    </location>
</feature>
<feature type="transmembrane region" description="Helical" evidence="7">
    <location>
        <begin position="224"/>
        <end position="248"/>
    </location>
</feature>
<keyword evidence="4 7" id="KW-0812">Transmembrane</keyword>
<dbReference type="GO" id="GO:0042907">
    <property type="term" value="F:xanthine transmembrane transporter activity"/>
    <property type="evidence" value="ECO:0007669"/>
    <property type="project" value="TreeGrafter"/>
</dbReference>
<dbReference type="RefSeq" id="WP_007779451.1">
    <property type="nucleotide sequence ID" value="NZ_CM001441.1"/>
</dbReference>
<accession>H5XSC8</accession>
<comment type="similarity">
    <text evidence="2">Belongs to the nucleobase:cation symporter-2 (NCS2) (TC 2.A.40) family.</text>
</comment>
<evidence type="ECO:0000256" key="4">
    <source>
        <dbReference type="ARBA" id="ARBA00022692"/>
    </source>
</evidence>
<feature type="transmembrane region" description="Helical" evidence="7">
    <location>
        <begin position="50"/>
        <end position="69"/>
    </location>
</feature>
<keyword evidence="6 7" id="KW-0472">Membrane</keyword>
<feature type="transmembrane region" description="Helical" evidence="7">
    <location>
        <begin position="76"/>
        <end position="92"/>
    </location>
</feature>
<evidence type="ECO:0000313" key="8">
    <source>
        <dbReference type="EMBL" id="EHQ87880.1"/>
    </source>
</evidence>
<keyword evidence="3" id="KW-0813">Transport</keyword>
<feature type="transmembrane region" description="Helical" evidence="7">
    <location>
        <begin position="269"/>
        <end position="289"/>
    </location>
</feature>
<protein>
    <submittedName>
        <fullName evidence="8">Xanthine/uracil permease</fullName>
    </submittedName>
</protein>
<dbReference type="eggNOG" id="COG2233">
    <property type="taxonomic scope" value="Bacteria"/>
</dbReference>